<dbReference type="InParanoid" id="T1F505"/>
<dbReference type="EMBL" id="KB096411">
    <property type="protein sequence ID" value="ESO05067.1"/>
    <property type="molecule type" value="Genomic_DNA"/>
</dbReference>
<dbReference type="PROSITE" id="PS50096">
    <property type="entry name" value="IQ"/>
    <property type="match status" value="2"/>
</dbReference>
<dbReference type="GO" id="GO:0060271">
    <property type="term" value="P:cilium assembly"/>
    <property type="evidence" value="ECO:0000318"/>
    <property type="project" value="GO_Central"/>
</dbReference>
<evidence type="ECO:0000313" key="3">
    <source>
        <dbReference type="Proteomes" id="UP000015101"/>
    </source>
</evidence>
<dbReference type="eggNOG" id="KOG0160">
    <property type="taxonomic scope" value="Eukaryota"/>
</dbReference>
<evidence type="ECO:0000313" key="1">
    <source>
        <dbReference type="EMBL" id="ESO05067.1"/>
    </source>
</evidence>
<dbReference type="AlphaFoldDB" id="T1F505"/>
<proteinExistence type="predicted"/>
<evidence type="ECO:0000313" key="2">
    <source>
        <dbReference type="EnsemblMetazoa" id="HelroP172083"/>
    </source>
</evidence>
<reference evidence="3" key="1">
    <citation type="submission" date="2012-12" db="EMBL/GenBank/DDBJ databases">
        <authorList>
            <person name="Hellsten U."/>
            <person name="Grimwood J."/>
            <person name="Chapman J.A."/>
            <person name="Shapiro H."/>
            <person name="Aerts A."/>
            <person name="Otillar R.P."/>
            <person name="Terry A.Y."/>
            <person name="Boore J.L."/>
            <person name="Simakov O."/>
            <person name="Marletaz F."/>
            <person name="Cho S.-J."/>
            <person name="Edsinger-Gonzales E."/>
            <person name="Havlak P."/>
            <person name="Kuo D.-H."/>
            <person name="Larsson T."/>
            <person name="Lv J."/>
            <person name="Arendt D."/>
            <person name="Savage R."/>
            <person name="Osoegawa K."/>
            <person name="de Jong P."/>
            <person name="Lindberg D.R."/>
            <person name="Seaver E.C."/>
            <person name="Weisblat D.A."/>
            <person name="Putnam N.H."/>
            <person name="Grigoriev I.V."/>
            <person name="Rokhsar D.S."/>
        </authorList>
    </citation>
    <scope>NUCLEOTIDE SEQUENCE</scope>
</reference>
<dbReference type="OrthoDB" id="8178106at2759"/>
<dbReference type="GO" id="GO:0005516">
    <property type="term" value="F:calmodulin binding"/>
    <property type="evidence" value="ECO:0007669"/>
    <property type="project" value="InterPro"/>
</dbReference>
<dbReference type="PANTHER" id="PTHR15673">
    <property type="entry name" value="IQ CALMODULIN-BINDING MOTIF CONTAINING PROTEIN 1"/>
    <property type="match status" value="1"/>
</dbReference>
<protein>
    <recommendedName>
        <fullName evidence="4">IQ calmodulin-binding motif-containing protein 1</fullName>
    </recommendedName>
</protein>
<dbReference type="CDD" id="cd23767">
    <property type="entry name" value="IQCD"/>
    <property type="match status" value="1"/>
</dbReference>
<dbReference type="KEGG" id="hro:HELRODRAFT_172083"/>
<dbReference type="EnsemblMetazoa" id="HelroT172083">
    <property type="protein sequence ID" value="HelroP172083"/>
    <property type="gene ID" value="HelroG172083"/>
</dbReference>
<dbReference type="STRING" id="6412.T1F505"/>
<dbReference type="Pfam" id="PF00612">
    <property type="entry name" value="IQ"/>
    <property type="match status" value="2"/>
</dbReference>
<reference evidence="2" key="3">
    <citation type="submission" date="2015-06" db="UniProtKB">
        <authorList>
            <consortium name="EnsemblMetazoa"/>
        </authorList>
    </citation>
    <scope>IDENTIFICATION</scope>
</reference>
<dbReference type="InterPro" id="IPR000048">
    <property type="entry name" value="IQ_motif_EF-hand-BS"/>
</dbReference>
<dbReference type="GeneID" id="20203904"/>
<dbReference type="EMBL" id="AMQM01004032">
    <property type="status" value="NOT_ANNOTATED_CDS"/>
    <property type="molecule type" value="Genomic_DNA"/>
</dbReference>
<dbReference type="OMA" id="ANNIHES"/>
<accession>T1F505</accession>
<dbReference type="PANTHER" id="PTHR15673:SF2">
    <property type="entry name" value="IQ CALMODULIN-BINDING MOTIF-CONTAINING PROTEIN 1"/>
    <property type="match status" value="1"/>
</dbReference>
<organism evidence="2 3">
    <name type="scientific">Helobdella robusta</name>
    <name type="common">Californian leech</name>
    <dbReference type="NCBI Taxonomy" id="6412"/>
    <lineage>
        <taxon>Eukaryota</taxon>
        <taxon>Metazoa</taxon>
        <taxon>Spiralia</taxon>
        <taxon>Lophotrochozoa</taxon>
        <taxon>Annelida</taxon>
        <taxon>Clitellata</taxon>
        <taxon>Hirudinea</taxon>
        <taxon>Rhynchobdellida</taxon>
        <taxon>Glossiphoniidae</taxon>
        <taxon>Helobdella</taxon>
    </lineage>
</organism>
<dbReference type="RefSeq" id="XP_009017000.1">
    <property type="nucleotide sequence ID" value="XM_009018752.1"/>
</dbReference>
<name>T1F505_HELRO</name>
<dbReference type="InterPro" id="IPR028765">
    <property type="entry name" value="IQCB1"/>
</dbReference>
<reference evidence="1 3" key="2">
    <citation type="journal article" date="2013" name="Nature">
        <title>Insights into bilaterian evolution from three spiralian genomes.</title>
        <authorList>
            <person name="Simakov O."/>
            <person name="Marletaz F."/>
            <person name="Cho S.J."/>
            <person name="Edsinger-Gonzales E."/>
            <person name="Havlak P."/>
            <person name="Hellsten U."/>
            <person name="Kuo D.H."/>
            <person name="Larsson T."/>
            <person name="Lv J."/>
            <person name="Arendt D."/>
            <person name="Savage R."/>
            <person name="Osoegawa K."/>
            <person name="de Jong P."/>
            <person name="Grimwood J."/>
            <person name="Chapman J.A."/>
            <person name="Shapiro H."/>
            <person name="Aerts A."/>
            <person name="Otillar R.P."/>
            <person name="Terry A.Y."/>
            <person name="Boore J.L."/>
            <person name="Grigoriev I.V."/>
            <person name="Lindberg D.R."/>
            <person name="Seaver E.C."/>
            <person name="Weisblat D.A."/>
            <person name="Putnam N.H."/>
            <person name="Rokhsar D.S."/>
        </authorList>
    </citation>
    <scope>NUCLEOTIDE SEQUENCE</scope>
</reference>
<dbReference type="SMART" id="SM00015">
    <property type="entry name" value="IQ"/>
    <property type="match status" value="2"/>
</dbReference>
<gene>
    <name evidence="2" type="primary">20203904</name>
    <name evidence="1" type="ORF">HELRODRAFT_172083</name>
</gene>
<sequence length="456" mass="53436">MATASSLFYDLIEDVTNAPYPVLPNSLLKLKNYLESTDVSDKQVLLDVNQTYLEYFNTVVDCVSQLLTNFQQLSIPTLESIWLLQMLMMEDKTTVLKIMSIIQMINKTRQGVFARVSSDQSKQILDELMYKILDTSEPEIASSSARTVLEICRNHAQSAKIIFTRYKGLRAFTERWIKEPFMKDFQILLDAGSVEQAKIKKLELDVIKIQSFWRSYSTRKKLKQANHAFTQFHISYRNKKLEEKTKAEELKMENDLKFMLQIQRKYNMRRLHMKQLIAIQILPASKVEEYLIEEQNNAATRIQSTWKMYRIKNNLGDIRRKKFLNEKASTIQTFKLHQFRRYQRRKELKTLGEEISSSSSSGNNVPDLLASLIISEERRQQLQDIIQERLENRKPAEFVSREHSEELHSKVQTLLANHVQHELQPGMRKQKMMITTMRKKIDADVEFLTAHSAILS</sequence>
<dbReference type="Proteomes" id="UP000015101">
    <property type="component" value="Unassembled WGS sequence"/>
</dbReference>
<keyword evidence="3" id="KW-1185">Reference proteome</keyword>
<dbReference type="HOGENOM" id="CLU_600326_0_0_1"/>
<dbReference type="Gene3D" id="1.20.5.190">
    <property type="match status" value="1"/>
</dbReference>
<dbReference type="CTD" id="20203904"/>
<dbReference type="GO" id="GO:0005929">
    <property type="term" value="C:cilium"/>
    <property type="evidence" value="ECO:0000318"/>
    <property type="project" value="GO_Central"/>
</dbReference>
<evidence type="ECO:0008006" key="4">
    <source>
        <dbReference type="Google" id="ProtNLM"/>
    </source>
</evidence>